<feature type="non-terminal residue" evidence="1">
    <location>
        <position position="56"/>
    </location>
</feature>
<evidence type="ECO:0000313" key="2">
    <source>
        <dbReference type="Proteomes" id="UP000486351"/>
    </source>
</evidence>
<accession>A0A6G0PZV7</accession>
<name>A0A6G0PZV7_9STRA</name>
<dbReference type="AlphaFoldDB" id="A0A6G0PZV7"/>
<gene>
    <name evidence="1" type="ORF">PF008_g32594</name>
</gene>
<comment type="caution">
    <text evidence="1">The sequence shown here is derived from an EMBL/GenBank/DDBJ whole genome shotgun (WGS) entry which is preliminary data.</text>
</comment>
<evidence type="ECO:0000313" key="1">
    <source>
        <dbReference type="EMBL" id="KAE9262462.1"/>
    </source>
</evidence>
<reference evidence="1 2" key="1">
    <citation type="submission" date="2018-09" db="EMBL/GenBank/DDBJ databases">
        <title>Genomic investigation of the strawberry pathogen Phytophthora fragariae indicates pathogenicity is determined by transcriptional variation in three key races.</title>
        <authorList>
            <person name="Adams T.M."/>
            <person name="Armitage A.D."/>
            <person name="Sobczyk M.K."/>
            <person name="Bates H.J."/>
            <person name="Dunwell J.M."/>
            <person name="Nellist C.F."/>
            <person name="Harrison R.J."/>
        </authorList>
    </citation>
    <scope>NUCLEOTIDE SEQUENCE [LARGE SCALE GENOMIC DNA]</scope>
    <source>
        <strain evidence="1 2">NOV-77</strain>
    </source>
</reference>
<proteinExistence type="predicted"/>
<dbReference type="EMBL" id="QXFY01009498">
    <property type="protein sequence ID" value="KAE9262462.1"/>
    <property type="molecule type" value="Genomic_DNA"/>
</dbReference>
<sequence length="56" mass="6359">MDNDIAWLAKPGLQLEFKMRDGIDYTMVPRKLKCVIDLITSPAASKSKPMARLHSR</sequence>
<protein>
    <submittedName>
        <fullName evidence="1">Uncharacterized protein</fullName>
    </submittedName>
</protein>
<organism evidence="1 2">
    <name type="scientific">Phytophthora fragariae</name>
    <dbReference type="NCBI Taxonomy" id="53985"/>
    <lineage>
        <taxon>Eukaryota</taxon>
        <taxon>Sar</taxon>
        <taxon>Stramenopiles</taxon>
        <taxon>Oomycota</taxon>
        <taxon>Peronosporomycetes</taxon>
        <taxon>Peronosporales</taxon>
        <taxon>Peronosporaceae</taxon>
        <taxon>Phytophthora</taxon>
    </lineage>
</organism>
<dbReference type="Proteomes" id="UP000486351">
    <property type="component" value="Unassembled WGS sequence"/>
</dbReference>